<evidence type="ECO:0008006" key="4">
    <source>
        <dbReference type="Google" id="ProtNLM"/>
    </source>
</evidence>
<name>A0ABT1DRB0_9ACTN</name>
<comment type="caution">
    <text evidence="2">The sequence shown here is derived from an EMBL/GenBank/DDBJ whole genome shotgun (WGS) entry which is preliminary data.</text>
</comment>
<organism evidence="2 3">
    <name type="scientific">Paractinoplanes aksuensis</name>
    <dbReference type="NCBI Taxonomy" id="2939490"/>
    <lineage>
        <taxon>Bacteria</taxon>
        <taxon>Bacillati</taxon>
        <taxon>Actinomycetota</taxon>
        <taxon>Actinomycetes</taxon>
        <taxon>Micromonosporales</taxon>
        <taxon>Micromonosporaceae</taxon>
        <taxon>Paractinoplanes</taxon>
    </lineage>
</organism>
<dbReference type="EMBL" id="JAMYJR010000025">
    <property type="protein sequence ID" value="MCO8273354.1"/>
    <property type="molecule type" value="Genomic_DNA"/>
</dbReference>
<proteinExistence type="predicted"/>
<gene>
    <name evidence="2" type="ORF">M1L60_22430</name>
</gene>
<feature type="compositionally biased region" description="Low complexity" evidence="1">
    <location>
        <begin position="80"/>
        <end position="96"/>
    </location>
</feature>
<accession>A0ABT1DRB0</accession>
<reference evidence="2 3" key="1">
    <citation type="submission" date="2022-06" db="EMBL/GenBank/DDBJ databases">
        <title>New Species of the Genus Actinoplanes, ActinopZanes ferrugineus.</title>
        <authorList>
            <person name="Ding P."/>
        </authorList>
    </citation>
    <scope>NUCLEOTIDE SEQUENCE [LARGE SCALE GENOMIC DNA]</scope>
    <source>
        <strain evidence="2 3">TRM88003</strain>
    </source>
</reference>
<keyword evidence="3" id="KW-1185">Reference proteome</keyword>
<evidence type="ECO:0000313" key="3">
    <source>
        <dbReference type="Proteomes" id="UP001523369"/>
    </source>
</evidence>
<dbReference type="Proteomes" id="UP001523369">
    <property type="component" value="Unassembled WGS sequence"/>
</dbReference>
<protein>
    <recommendedName>
        <fullName evidence="4">Excreted virulence factor EspC (Type VII ESX diderm)</fullName>
    </recommendedName>
</protein>
<evidence type="ECO:0000313" key="2">
    <source>
        <dbReference type="EMBL" id="MCO8273354.1"/>
    </source>
</evidence>
<sequence length="157" mass="15623">MDEVADHLDQAADALSALSRDIPTLAVAPGAFAAFAALAAAGDGASSGSHQQALGAAATHGGSRADAGGASPPSARFEPGAASTSGGVGLAAAAGPGLPGQMGRALHDHWAAVLDARSREASVAGARLAEMARSVRATRRHYAETDEAVERRFTQEL</sequence>
<dbReference type="RefSeq" id="WP_253239436.1">
    <property type="nucleotide sequence ID" value="NZ_JAMYJR010000025.1"/>
</dbReference>
<evidence type="ECO:0000256" key="1">
    <source>
        <dbReference type="SAM" id="MobiDB-lite"/>
    </source>
</evidence>
<feature type="region of interest" description="Disordered" evidence="1">
    <location>
        <begin position="46"/>
        <end position="99"/>
    </location>
</feature>